<accession>A0A2T0ART9</accession>
<dbReference type="GO" id="GO:0003852">
    <property type="term" value="F:2-isopropylmalate synthase activity"/>
    <property type="evidence" value="ECO:0007669"/>
    <property type="project" value="UniProtKB-UniRule"/>
</dbReference>
<comment type="cofactor">
    <cofactor evidence="12">
        <name>Mn(2+)</name>
        <dbReference type="ChEBI" id="CHEBI:29035"/>
    </cofactor>
</comment>
<evidence type="ECO:0000313" key="15">
    <source>
        <dbReference type="Proteomes" id="UP000238415"/>
    </source>
</evidence>
<evidence type="ECO:0000256" key="11">
    <source>
        <dbReference type="ARBA" id="ARBA00023304"/>
    </source>
</evidence>
<dbReference type="EMBL" id="PVXM01000028">
    <property type="protein sequence ID" value="PRR72525.1"/>
    <property type="molecule type" value="Genomic_DNA"/>
</dbReference>
<dbReference type="Pfam" id="PF22617">
    <property type="entry name" value="HCS_D2"/>
    <property type="match status" value="1"/>
</dbReference>
<dbReference type="FunFam" id="1.10.238.260:FF:000001">
    <property type="entry name" value="2-isopropylmalate synthase"/>
    <property type="match status" value="1"/>
</dbReference>
<evidence type="ECO:0000256" key="5">
    <source>
        <dbReference type="ARBA" id="ARBA00022430"/>
    </source>
</evidence>
<dbReference type="PROSITE" id="PS00816">
    <property type="entry name" value="AIPM_HOMOCIT_SYNTH_2"/>
    <property type="match status" value="1"/>
</dbReference>
<evidence type="ECO:0000256" key="12">
    <source>
        <dbReference type="HAMAP-Rule" id="MF_01025"/>
    </source>
</evidence>
<dbReference type="OrthoDB" id="9804858at2"/>
<dbReference type="NCBIfam" id="NF002086">
    <property type="entry name" value="PRK00915.1-3"/>
    <property type="match status" value="1"/>
</dbReference>
<dbReference type="InterPro" id="IPR036230">
    <property type="entry name" value="LeuA_allosteric_dom_sf"/>
</dbReference>
<evidence type="ECO:0000313" key="14">
    <source>
        <dbReference type="EMBL" id="PRR72525.1"/>
    </source>
</evidence>
<feature type="binding site" evidence="12">
    <location>
        <position position="17"/>
    </location>
    <ligand>
        <name>Mn(2+)</name>
        <dbReference type="ChEBI" id="CHEBI:29035"/>
    </ligand>
</feature>
<feature type="region of interest" description="Regulatory domain" evidence="12">
    <location>
        <begin position="394"/>
        <end position="515"/>
    </location>
</feature>
<dbReference type="InterPro" id="IPR050073">
    <property type="entry name" value="2-IPM_HCS-like"/>
</dbReference>
<gene>
    <name evidence="14" type="primary">leuA_1</name>
    <name evidence="12" type="synonym">leuA</name>
    <name evidence="14" type="ORF">MOHU_14540</name>
</gene>
<keyword evidence="5 12" id="KW-0432">Leucine biosynthesis</keyword>
<dbReference type="InterPro" id="IPR054691">
    <property type="entry name" value="LeuA/HCS_post-cat"/>
</dbReference>
<comment type="function">
    <text evidence="12">Catalyzes the condensation of the acetyl group of acetyl-CoA with 3-methyl-2-oxobutanoate (2-ketoisovalerate) to form 3-carboxy-3-hydroxy-4-methylpentanoate (2-isopropylmalate).</text>
</comment>
<dbReference type="Pfam" id="PF00682">
    <property type="entry name" value="HMGL-like"/>
    <property type="match status" value="1"/>
</dbReference>
<dbReference type="InterPro" id="IPR002034">
    <property type="entry name" value="AIPM/Hcit_synth_CS"/>
</dbReference>
<comment type="pathway">
    <text evidence="1 12">Amino-acid biosynthesis; L-leucine biosynthesis; L-leucine from 3-methyl-2-oxobutanoate: step 1/4.</text>
</comment>
<dbReference type="InterPro" id="IPR013785">
    <property type="entry name" value="Aldolase_TIM"/>
</dbReference>
<dbReference type="Gene3D" id="1.10.238.260">
    <property type="match status" value="1"/>
</dbReference>
<feature type="binding site" evidence="12">
    <location>
        <position position="205"/>
    </location>
    <ligand>
        <name>Mn(2+)</name>
        <dbReference type="ChEBI" id="CHEBI:29035"/>
    </ligand>
</feature>
<comment type="similarity">
    <text evidence="2 12">Belongs to the alpha-IPM synthase/homocitrate synthase family. LeuA type 1 subfamily.</text>
</comment>
<comment type="subunit">
    <text evidence="12">Homodimer.</text>
</comment>
<dbReference type="PANTHER" id="PTHR10277:SF9">
    <property type="entry name" value="2-ISOPROPYLMALATE SYNTHASE 1, CHLOROPLASTIC-RELATED"/>
    <property type="match status" value="1"/>
</dbReference>
<evidence type="ECO:0000256" key="1">
    <source>
        <dbReference type="ARBA" id="ARBA00004689"/>
    </source>
</evidence>
<dbReference type="FunFam" id="3.20.20.70:FF:000010">
    <property type="entry name" value="2-isopropylmalate synthase"/>
    <property type="match status" value="1"/>
</dbReference>
<dbReference type="CDD" id="cd07940">
    <property type="entry name" value="DRE_TIM_IPMS"/>
    <property type="match status" value="1"/>
</dbReference>
<dbReference type="PROSITE" id="PS50991">
    <property type="entry name" value="PYR_CT"/>
    <property type="match status" value="1"/>
</dbReference>
<dbReference type="InterPro" id="IPR013709">
    <property type="entry name" value="2-isopropylmalate_synth_dimer"/>
</dbReference>
<dbReference type="Gene3D" id="3.30.160.270">
    <property type="match status" value="1"/>
</dbReference>
<dbReference type="NCBIfam" id="NF002085">
    <property type="entry name" value="PRK00915.1-2"/>
    <property type="match status" value="1"/>
</dbReference>
<dbReference type="UniPathway" id="UPA00048">
    <property type="reaction ID" value="UER00070"/>
</dbReference>
<reference evidence="14 15" key="1">
    <citation type="submission" date="2018-03" db="EMBL/GenBank/DDBJ databases">
        <title>Genome sequence of Moorella humiferrea DSM 23265.</title>
        <authorList>
            <person name="Poehlein A."/>
            <person name="Daniel R."/>
        </authorList>
    </citation>
    <scope>NUCLEOTIDE SEQUENCE [LARGE SCALE GENOMIC DNA]</scope>
    <source>
        <strain evidence="14 15">DSM 23265</strain>
    </source>
</reference>
<keyword evidence="6 12" id="KW-0963">Cytoplasm</keyword>
<dbReference type="NCBIfam" id="NF002088">
    <property type="entry name" value="PRK00915.1-5"/>
    <property type="match status" value="1"/>
</dbReference>
<dbReference type="FunFam" id="3.30.160.270:FF:000001">
    <property type="entry name" value="2-isopropylmalate synthase"/>
    <property type="match status" value="1"/>
</dbReference>
<name>A0A2T0ART9_9FIRM</name>
<comment type="caution">
    <text evidence="14">The sequence shown here is derived from an EMBL/GenBank/DDBJ whole genome shotgun (WGS) entry which is preliminary data.</text>
</comment>
<keyword evidence="8 12" id="KW-0808">Transferase</keyword>
<dbReference type="AlphaFoldDB" id="A0A2T0ART9"/>
<dbReference type="InterPro" id="IPR005671">
    <property type="entry name" value="LeuA_bact_synth"/>
</dbReference>
<evidence type="ECO:0000259" key="13">
    <source>
        <dbReference type="PROSITE" id="PS50991"/>
    </source>
</evidence>
<dbReference type="SUPFAM" id="SSF110921">
    <property type="entry name" value="2-isopropylmalate synthase LeuA, allosteric (dimerisation) domain"/>
    <property type="match status" value="1"/>
</dbReference>
<keyword evidence="11 12" id="KW-0100">Branched-chain amino acid biosynthesis</keyword>
<dbReference type="SMART" id="SM00917">
    <property type="entry name" value="LeuA_dimer"/>
    <property type="match status" value="1"/>
</dbReference>
<evidence type="ECO:0000256" key="9">
    <source>
        <dbReference type="ARBA" id="ARBA00022723"/>
    </source>
</evidence>
<dbReference type="EC" id="2.3.3.13" evidence="3 12"/>
<organism evidence="14 15">
    <name type="scientific">Neomoorella humiferrea</name>
    <dbReference type="NCBI Taxonomy" id="676965"/>
    <lineage>
        <taxon>Bacteria</taxon>
        <taxon>Bacillati</taxon>
        <taxon>Bacillota</taxon>
        <taxon>Clostridia</taxon>
        <taxon>Neomoorellales</taxon>
        <taxon>Neomoorellaceae</taxon>
        <taxon>Neomoorella</taxon>
    </lineage>
</organism>
<feature type="domain" description="Pyruvate carboxyltransferase" evidence="13">
    <location>
        <begin position="8"/>
        <end position="270"/>
    </location>
</feature>
<dbReference type="GO" id="GO:0005737">
    <property type="term" value="C:cytoplasm"/>
    <property type="evidence" value="ECO:0007669"/>
    <property type="project" value="UniProtKB-UniRule"/>
</dbReference>
<proteinExistence type="inferred from homology"/>
<evidence type="ECO:0000256" key="2">
    <source>
        <dbReference type="ARBA" id="ARBA00009396"/>
    </source>
</evidence>
<dbReference type="PANTHER" id="PTHR10277">
    <property type="entry name" value="HOMOCITRATE SYNTHASE-RELATED"/>
    <property type="match status" value="1"/>
</dbReference>
<keyword evidence="14" id="KW-0012">Acyltransferase</keyword>
<dbReference type="HAMAP" id="MF_01025">
    <property type="entry name" value="LeuA_type1"/>
    <property type="match status" value="1"/>
</dbReference>
<evidence type="ECO:0000256" key="4">
    <source>
        <dbReference type="ARBA" id="ARBA00018198"/>
    </source>
</evidence>
<keyword evidence="10 12" id="KW-0464">Manganese</keyword>
<keyword evidence="7 12" id="KW-0028">Amino-acid biosynthesis</keyword>
<dbReference type="NCBIfam" id="TIGR00973">
    <property type="entry name" value="leuA_bact"/>
    <property type="match status" value="1"/>
</dbReference>
<feature type="binding site" evidence="12">
    <location>
        <position position="241"/>
    </location>
    <ligand>
        <name>Mn(2+)</name>
        <dbReference type="ChEBI" id="CHEBI:29035"/>
    </ligand>
</feature>
<evidence type="ECO:0000256" key="3">
    <source>
        <dbReference type="ARBA" id="ARBA00012973"/>
    </source>
</evidence>
<dbReference type="NCBIfam" id="NF002087">
    <property type="entry name" value="PRK00915.1-4"/>
    <property type="match status" value="1"/>
</dbReference>
<comment type="catalytic activity">
    <reaction evidence="12">
        <text>3-methyl-2-oxobutanoate + acetyl-CoA + H2O = (2S)-2-isopropylmalate + CoA + H(+)</text>
        <dbReference type="Rhea" id="RHEA:21524"/>
        <dbReference type="ChEBI" id="CHEBI:1178"/>
        <dbReference type="ChEBI" id="CHEBI:11851"/>
        <dbReference type="ChEBI" id="CHEBI:15377"/>
        <dbReference type="ChEBI" id="CHEBI:15378"/>
        <dbReference type="ChEBI" id="CHEBI:57287"/>
        <dbReference type="ChEBI" id="CHEBI:57288"/>
        <dbReference type="EC" id="2.3.3.13"/>
    </reaction>
</comment>
<dbReference type="PROSITE" id="PS00815">
    <property type="entry name" value="AIPM_HOMOCIT_SYNTH_1"/>
    <property type="match status" value="1"/>
</dbReference>
<feature type="binding site" evidence="12">
    <location>
        <position position="207"/>
    </location>
    <ligand>
        <name>Mn(2+)</name>
        <dbReference type="ChEBI" id="CHEBI:29035"/>
    </ligand>
</feature>
<dbReference type="GO" id="GO:0009098">
    <property type="term" value="P:L-leucine biosynthetic process"/>
    <property type="evidence" value="ECO:0007669"/>
    <property type="project" value="UniProtKB-UniRule"/>
</dbReference>
<evidence type="ECO:0000256" key="8">
    <source>
        <dbReference type="ARBA" id="ARBA00022679"/>
    </source>
</evidence>
<dbReference type="InterPro" id="IPR000891">
    <property type="entry name" value="PYR_CT"/>
</dbReference>
<dbReference type="RefSeq" id="WP_106005421.1">
    <property type="nucleotide sequence ID" value="NZ_CP136418.1"/>
</dbReference>
<evidence type="ECO:0000256" key="7">
    <source>
        <dbReference type="ARBA" id="ARBA00022605"/>
    </source>
</evidence>
<protein>
    <recommendedName>
        <fullName evidence="4 12">2-isopropylmalate synthase</fullName>
        <ecNumber evidence="3 12">2.3.3.13</ecNumber>
    </recommendedName>
    <alternativeName>
        <fullName evidence="12">Alpha-IPM synthase</fullName>
    </alternativeName>
    <alternativeName>
        <fullName evidence="12">Alpha-isopropylmalate synthase</fullName>
    </alternativeName>
</protein>
<dbReference type="Gene3D" id="3.20.20.70">
    <property type="entry name" value="Aldolase class I"/>
    <property type="match status" value="1"/>
</dbReference>
<dbReference type="Proteomes" id="UP000238415">
    <property type="component" value="Unassembled WGS sequence"/>
</dbReference>
<sequence length="515" mass="56612">MTETSRRIYIFDTTLRDGEQSPGVSLNVEEKLKIARQLARLGVDVIEAGFPIASPGDFEAVRAIAREVEGPIIAGLARINDRDIDRAWEALQDAKRPRIHVFIATSDIHLKYKLRMTREEVLAAVRKGVARAKSYCQDVEFSPEDASRSDIDFLCQVLATAIESGATVLNIPDTVGYATPAEFGRLIAEIRRRVPGIDRVQISVHCHNDLGLAVANSLAAIENGALQVEGAINGIGERAGNTALEELIMALYTRRDYYGCHTGIVTEEIYRTSRLVSSLTGMPVQYNKAIVGKNAFAHEAGIHQDGVLKERTTYEIMNPAMIGLVQNNIVLGKHSGRHALRTRLEELGFKLNEAELDKAFARFKELADRKKEISDRDLEAIVEHEIKQIPEKFVLEHIHISTGNRVVPTATIGLRVGEELMEEAACGEGPVDAAFKAIDKITRIPVCLKSYTLNAVTGGKDAVGEVTVKVEYAGRVFIGRGISTDVLEASARAYVNAINKVVYEIGEENLQVMEA</sequence>
<dbReference type="GO" id="GO:0003985">
    <property type="term" value="F:acetyl-CoA C-acetyltransferase activity"/>
    <property type="evidence" value="ECO:0007669"/>
    <property type="project" value="UniProtKB-UniRule"/>
</dbReference>
<dbReference type="SUPFAM" id="SSF51569">
    <property type="entry name" value="Aldolase"/>
    <property type="match status" value="1"/>
</dbReference>
<dbReference type="GO" id="GO:0030145">
    <property type="term" value="F:manganese ion binding"/>
    <property type="evidence" value="ECO:0007669"/>
    <property type="project" value="UniProtKB-UniRule"/>
</dbReference>
<evidence type="ECO:0000256" key="6">
    <source>
        <dbReference type="ARBA" id="ARBA00022490"/>
    </source>
</evidence>
<keyword evidence="15" id="KW-1185">Reference proteome</keyword>
<keyword evidence="9 12" id="KW-0479">Metal-binding</keyword>
<evidence type="ECO:0000256" key="10">
    <source>
        <dbReference type="ARBA" id="ARBA00023211"/>
    </source>
</evidence>
<dbReference type="Pfam" id="PF08502">
    <property type="entry name" value="LeuA_dimer"/>
    <property type="match status" value="1"/>
</dbReference>